<name>A0A1B1N814_9MICO</name>
<sequence>MSEQQGSEQRPRTGDDTVDAALDRLDQALAQDDEGAPDALARAHRDLQQRLHDPSPAGPGTSDGSPAER</sequence>
<evidence type="ECO:0000313" key="3">
    <source>
        <dbReference type="Proteomes" id="UP000092482"/>
    </source>
</evidence>
<accession>A0A1B1N814</accession>
<feature type="compositionally biased region" description="Basic and acidic residues" evidence="1">
    <location>
        <begin position="41"/>
        <end position="53"/>
    </location>
</feature>
<protein>
    <submittedName>
        <fullName evidence="2">Uncharacterized protein</fullName>
    </submittedName>
</protein>
<evidence type="ECO:0000313" key="2">
    <source>
        <dbReference type="EMBL" id="ANS77558.1"/>
    </source>
</evidence>
<reference evidence="2 3" key="1">
    <citation type="submission" date="2016-03" db="EMBL/GenBank/DDBJ databases">
        <title>Shallow-sea hydrothermal system.</title>
        <authorList>
            <person name="Tang K."/>
        </authorList>
    </citation>
    <scope>NUCLEOTIDE SEQUENCE [LARGE SCALE GENOMIC DNA]</scope>
    <source>
        <strain evidence="2 3">JLT9</strain>
    </source>
</reference>
<dbReference type="Proteomes" id="UP000092482">
    <property type="component" value="Chromosome"/>
</dbReference>
<dbReference type="RefSeq" id="WP_157621686.1">
    <property type="nucleotide sequence ID" value="NZ_CP014989.1"/>
</dbReference>
<evidence type="ECO:0000256" key="1">
    <source>
        <dbReference type="SAM" id="MobiDB-lite"/>
    </source>
</evidence>
<proteinExistence type="predicted"/>
<dbReference type="EMBL" id="CP014989">
    <property type="protein sequence ID" value="ANS77558.1"/>
    <property type="molecule type" value="Genomic_DNA"/>
</dbReference>
<dbReference type="STRING" id="1758689.SGUI_0162"/>
<dbReference type="AlphaFoldDB" id="A0A1B1N814"/>
<keyword evidence="3" id="KW-1185">Reference proteome</keyword>
<gene>
    <name evidence="2" type="ORF">SGUI_0162</name>
</gene>
<organism evidence="2 3">
    <name type="scientific">Serinicoccus hydrothermalis</name>
    <dbReference type="NCBI Taxonomy" id="1758689"/>
    <lineage>
        <taxon>Bacteria</taxon>
        <taxon>Bacillati</taxon>
        <taxon>Actinomycetota</taxon>
        <taxon>Actinomycetes</taxon>
        <taxon>Micrococcales</taxon>
        <taxon>Ornithinimicrobiaceae</taxon>
        <taxon>Serinicoccus</taxon>
    </lineage>
</organism>
<feature type="compositionally biased region" description="Basic and acidic residues" evidence="1">
    <location>
        <begin position="9"/>
        <end position="26"/>
    </location>
</feature>
<dbReference type="KEGG" id="serj:SGUI_0162"/>
<feature type="region of interest" description="Disordered" evidence="1">
    <location>
        <begin position="1"/>
        <end position="69"/>
    </location>
</feature>